<dbReference type="AlphaFoldDB" id="A0A848GVA0"/>
<proteinExistence type="predicted"/>
<gene>
    <name evidence="1" type="ORF">HHL17_28215</name>
</gene>
<protein>
    <submittedName>
        <fullName evidence="1">Uncharacterized protein</fullName>
    </submittedName>
</protein>
<reference evidence="1 2" key="1">
    <citation type="submission" date="2020-04" db="EMBL/GenBank/DDBJ databases">
        <title>Chitinophaga sp. G-6-1-13 sp. nov., isolated from soil.</title>
        <authorList>
            <person name="Dahal R.H."/>
            <person name="Chaudhary D.K."/>
        </authorList>
    </citation>
    <scope>NUCLEOTIDE SEQUENCE [LARGE SCALE GENOMIC DNA]</scope>
    <source>
        <strain evidence="1 2">G-6-1-13</strain>
    </source>
</reference>
<keyword evidence="2" id="KW-1185">Reference proteome</keyword>
<comment type="caution">
    <text evidence="1">The sequence shown here is derived from an EMBL/GenBank/DDBJ whole genome shotgun (WGS) entry which is preliminary data.</text>
</comment>
<dbReference type="RefSeq" id="WP_169228167.1">
    <property type="nucleotide sequence ID" value="NZ_JABBGC010000003.1"/>
</dbReference>
<evidence type="ECO:0000313" key="1">
    <source>
        <dbReference type="EMBL" id="NML41112.1"/>
    </source>
</evidence>
<name>A0A848GVA0_9BACT</name>
<dbReference type="Proteomes" id="UP000583266">
    <property type="component" value="Unassembled WGS sequence"/>
</dbReference>
<accession>A0A848GVA0</accession>
<dbReference type="EMBL" id="JABBGC010000003">
    <property type="protein sequence ID" value="NML41112.1"/>
    <property type="molecule type" value="Genomic_DNA"/>
</dbReference>
<organism evidence="1 2">
    <name type="scientific">Chitinophaga fulva</name>
    <dbReference type="NCBI Taxonomy" id="2728842"/>
    <lineage>
        <taxon>Bacteria</taxon>
        <taxon>Pseudomonadati</taxon>
        <taxon>Bacteroidota</taxon>
        <taxon>Chitinophagia</taxon>
        <taxon>Chitinophagales</taxon>
        <taxon>Chitinophagaceae</taxon>
        <taxon>Chitinophaga</taxon>
    </lineage>
</organism>
<sequence>MESMKDCDWSHKEGGLVSYSTNYNNGKTTALFVYDCKSRCGNFRFKLVYSLDGVAPELTDMNVERPLGK</sequence>
<evidence type="ECO:0000313" key="2">
    <source>
        <dbReference type="Proteomes" id="UP000583266"/>
    </source>
</evidence>